<feature type="transmembrane region" description="Helical" evidence="1">
    <location>
        <begin position="139"/>
        <end position="159"/>
    </location>
</feature>
<dbReference type="AlphaFoldDB" id="A0A7C9MPA8"/>
<feature type="transmembrane region" description="Helical" evidence="1">
    <location>
        <begin position="7"/>
        <end position="26"/>
    </location>
</feature>
<dbReference type="EMBL" id="WVUD01000016">
    <property type="protein sequence ID" value="MYL83532.1"/>
    <property type="molecule type" value="Genomic_DNA"/>
</dbReference>
<reference evidence="3 4" key="1">
    <citation type="submission" date="2020-01" db="EMBL/GenBank/DDBJ databases">
        <title>Genome sequence of Desulfovibrio aerotolerans DSM 16695(T).</title>
        <authorList>
            <person name="Karnachuk O."/>
            <person name="Avakyan M."/>
            <person name="Mardanov A."/>
            <person name="Kadnikov V."/>
            <person name="Ravin N."/>
        </authorList>
    </citation>
    <scope>NUCLEOTIDE SEQUENCE [LARGE SCALE GENOMIC DNA]</scope>
    <source>
        <strain evidence="3 4">DSM 16695</strain>
    </source>
</reference>
<gene>
    <name evidence="3" type="ORF">GTA51_10395</name>
</gene>
<dbReference type="OrthoDB" id="9788724at2"/>
<evidence type="ECO:0000259" key="2">
    <source>
        <dbReference type="Pfam" id="PF07786"/>
    </source>
</evidence>
<dbReference type="RefSeq" id="WP_160960878.1">
    <property type="nucleotide sequence ID" value="NZ_WVUD01000016.1"/>
</dbReference>
<sequence>MSTERKARLTCVDCLRGLAVAVMIVVNNPGDSQHVFPQLRHAAWNGLTLADCVFPLFLVLVGTSVGLSIDRDRVRAGQAAGFWPKVGRRTGILFALGLLENAYWRFSFESLRLPGVLQRIAIVYLVAAWLHVRLCSRALAALILTLLTGYWLLLGWVPVPGLGRPSLDADSNLQGWLDQLLLGSHIWKFGTTWDPEGVLSTLPAIALGLIGVLAGRWLRRGAPAPGRAAGLGLAVLGLGRLWSLWFPLNKSICSSSFVLVLGGAGVVLLAATHWLLNGRGRAVWPAWAAWARPLTMLGTNALAVYATASFLAASLRHIHLPGGPNGSMRLQAYLYQGLFAGQAPSDWASLGWSLLCLLVMLLGAWALSARRIVITL</sequence>
<evidence type="ECO:0000313" key="4">
    <source>
        <dbReference type="Proteomes" id="UP000482487"/>
    </source>
</evidence>
<accession>A0A7C9MPA8</accession>
<feature type="transmembrane region" description="Helical" evidence="1">
    <location>
        <begin position="297"/>
        <end position="318"/>
    </location>
</feature>
<evidence type="ECO:0000313" key="3">
    <source>
        <dbReference type="EMBL" id="MYL83532.1"/>
    </source>
</evidence>
<dbReference type="PANTHER" id="PTHR31061:SF24">
    <property type="entry name" value="LD22376P"/>
    <property type="match status" value="1"/>
</dbReference>
<feature type="transmembrane region" description="Helical" evidence="1">
    <location>
        <begin position="46"/>
        <end position="65"/>
    </location>
</feature>
<keyword evidence="4" id="KW-1185">Reference proteome</keyword>
<proteinExistence type="predicted"/>
<feature type="transmembrane region" description="Helical" evidence="1">
    <location>
        <begin position="347"/>
        <end position="367"/>
    </location>
</feature>
<evidence type="ECO:0000256" key="1">
    <source>
        <dbReference type="SAM" id="Phobius"/>
    </source>
</evidence>
<keyword evidence="1" id="KW-1133">Transmembrane helix</keyword>
<dbReference type="InterPro" id="IPR012429">
    <property type="entry name" value="HGSNAT_cat"/>
</dbReference>
<dbReference type="Proteomes" id="UP000482487">
    <property type="component" value="Unassembled WGS sequence"/>
</dbReference>
<feature type="domain" description="Heparan-alpha-glucosaminide N-acetyltransferase catalytic" evidence="2">
    <location>
        <begin position="8"/>
        <end position="150"/>
    </location>
</feature>
<dbReference type="Pfam" id="PF07786">
    <property type="entry name" value="HGSNAT_cat"/>
    <property type="match status" value="1"/>
</dbReference>
<dbReference type="PANTHER" id="PTHR31061">
    <property type="entry name" value="LD22376P"/>
    <property type="match status" value="1"/>
</dbReference>
<feature type="transmembrane region" description="Helical" evidence="1">
    <location>
        <begin position="254"/>
        <end position="276"/>
    </location>
</feature>
<feature type="transmembrane region" description="Helical" evidence="1">
    <location>
        <begin position="230"/>
        <end position="248"/>
    </location>
</feature>
<name>A0A7C9MPA8_9BACT</name>
<comment type="caution">
    <text evidence="3">The sequence shown here is derived from an EMBL/GenBank/DDBJ whole genome shotgun (WGS) entry which is preliminary data.</text>
</comment>
<feature type="transmembrane region" description="Helical" evidence="1">
    <location>
        <begin position="197"/>
        <end position="218"/>
    </location>
</feature>
<organism evidence="3 4">
    <name type="scientific">Solidesulfovibrio aerotolerans</name>
    <dbReference type="NCBI Taxonomy" id="295255"/>
    <lineage>
        <taxon>Bacteria</taxon>
        <taxon>Pseudomonadati</taxon>
        <taxon>Thermodesulfobacteriota</taxon>
        <taxon>Desulfovibrionia</taxon>
        <taxon>Desulfovibrionales</taxon>
        <taxon>Desulfovibrionaceae</taxon>
        <taxon>Solidesulfovibrio</taxon>
    </lineage>
</organism>
<keyword evidence="1" id="KW-0472">Membrane</keyword>
<protein>
    <submittedName>
        <fullName evidence="3">DUF1624 domain-containing protein</fullName>
    </submittedName>
</protein>
<keyword evidence="1" id="KW-0812">Transmembrane</keyword>